<gene>
    <name evidence="2" type="ORF">UY19_C0004G0013</name>
</gene>
<evidence type="ECO:0000313" key="3">
    <source>
        <dbReference type="Proteomes" id="UP000033882"/>
    </source>
</evidence>
<comment type="caution">
    <text evidence="2">The sequence shown here is derived from an EMBL/GenBank/DDBJ whole genome shotgun (WGS) entry which is preliminary data.</text>
</comment>
<feature type="transmembrane region" description="Helical" evidence="1">
    <location>
        <begin position="131"/>
        <end position="151"/>
    </location>
</feature>
<organism evidence="2 3">
    <name type="scientific">Candidatus Wolfebacteria bacterium GW2011_GWA2_47_9b</name>
    <dbReference type="NCBI Taxonomy" id="1619005"/>
    <lineage>
        <taxon>Bacteria</taxon>
        <taxon>Candidatus Wolfeibacteriota</taxon>
    </lineage>
</organism>
<protein>
    <submittedName>
        <fullName evidence="2">Uncharacterized protein</fullName>
    </submittedName>
</protein>
<keyword evidence="1" id="KW-0812">Transmembrane</keyword>
<dbReference type="AlphaFoldDB" id="A0A0G1U896"/>
<proteinExistence type="predicted"/>
<accession>A0A0G1U896</accession>
<name>A0A0G1U896_9BACT</name>
<keyword evidence="1" id="KW-1133">Transmembrane helix</keyword>
<dbReference type="Proteomes" id="UP000033882">
    <property type="component" value="Unassembled WGS sequence"/>
</dbReference>
<sequence length="572" mass="62374">MVNQALIDVVKNQLAGGIGEQEIREFLRRRGTSDDEVQEIFKALSVRVPTLSEIPVTESVPALPEQSLPVPAAPEISVAHGIEREIPPLQPSAPFEPLSLEPAPVREDTSSGIVLPPVLSRGKRIIRIGSIIASVVLVLVGGAYAYTVYFASPEQILDRMILQVRDVRAMAFATEINVTASGGSLFATAASSTNPFAGMLMGQEQPTKLTVTSSGAFDFRDEVSPKVSILFEADTDKWPLGDFALGAEYRNLDRKNYVKVNNIPDLGFFSLSFLKNKWFVIEDKEAKTQLGASTGSSETVIPDITQEQRNQLADAWGDHRFLTVNKRLSPEEIDGVAMHHFSLAFDKEKFKEWIIVTDAIMQNEPTDVSEMDETLSFLNVDAMETWIGKRDSLPYKYTAQISLRDKVDASRMTTMNIVLTGKNFGKNQEIIAPDGAQSFEEVLQGIFGQMLGAGAPTSVPATPQARNDQRRKDVTLIADAIKKNVSDNGGTFMCATGPLPQKATFLGAAGFGMSGYAIESCLVPKYLPAMPKDPTKGGLGMSGYSAYYDSVTKRITVRAPYAEEGSKITITK</sequence>
<reference evidence="2 3" key="1">
    <citation type="journal article" date="2015" name="Nature">
        <title>rRNA introns, odd ribosomes, and small enigmatic genomes across a large radiation of phyla.</title>
        <authorList>
            <person name="Brown C.T."/>
            <person name="Hug L.A."/>
            <person name="Thomas B.C."/>
            <person name="Sharon I."/>
            <person name="Castelle C.J."/>
            <person name="Singh A."/>
            <person name="Wilkins M.J."/>
            <person name="Williams K.H."/>
            <person name="Banfield J.F."/>
        </authorList>
    </citation>
    <scope>NUCLEOTIDE SEQUENCE [LARGE SCALE GENOMIC DNA]</scope>
</reference>
<keyword evidence="1" id="KW-0472">Membrane</keyword>
<evidence type="ECO:0000256" key="1">
    <source>
        <dbReference type="SAM" id="Phobius"/>
    </source>
</evidence>
<dbReference type="EMBL" id="LCPB01000004">
    <property type="protein sequence ID" value="KKU90299.1"/>
    <property type="molecule type" value="Genomic_DNA"/>
</dbReference>
<evidence type="ECO:0000313" key="2">
    <source>
        <dbReference type="EMBL" id="KKU90299.1"/>
    </source>
</evidence>